<feature type="transmembrane region" description="Helical" evidence="7">
    <location>
        <begin position="278"/>
        <end position="301"/>
    </location>
</feature>
<accession>A0A6B0YVV8</accession>
<protein>
    <submittedName>
        <fullName evidence="9">ABC transporter permease</fullName>
    </submittedName>
</protein>
<dbReference type="AlphaFoldDB" id="A0A6B0YVV8"/>
<dbReference type="Gene3D" id="1.10.3720.10">
    <property type="entry name" value="MetI-like"/>
    <property type="match status" value="1"/>
</dbReference>
<dbReference type="EMBL" id="VXRG01000114">
    <property type="protein sequence ID" value="MXY94531.1"/>
    <property type="molecule type" value="Genomic_DNA"/>
</dbReference>
<feature type="transmembrane region" description="Helical" evidence="7">
    <location>
        <begin position="232"/>
        <end position="258"/>
    </location>
</feature>
<keyword evidence="6 7" id="KW-0472">Membrane</keyword>
<dbReference type="Pfam" id="PF19300">
    <property type="entry name" value="BPD_transp_1_N"/>
    <property type="match status" value="1"/>
</dbReference>
<sequence>MGAYLIRRLATLPLLLLGISAASFALLNLAPGDPAEIVLRQRNPAQLPSSAEVAAMRIELGLDAPLPVQYTRWVSRALAGDLGQSYVTEQPVAAQLARRTVPTALLTAAALALALLVAVPIGILSARRRGSSLDAVARLAALVGAAAPSYALAYGLIILFAVKLSWLPALGYGSAAQMILPAAALSLAPMAQLMRLIRASMLETLGQDYIRTARAKGLSEQTVATGHALRNALLPVIGAMGVHLGYLLSGAVIVETIFTWPGLGQLIVGAALTRDYPVVQGFVTYIAVVVLLVNLVADVALRVADPRLRFGRGERFRF</sequence>
<evidence type="ECO:0000256" key="3">
    <source>
        <dbReference type="ARBA" id="ARBA00022475"/>
    </source>
</evidence>
<evidence type="ECO:0000259" key="8">
    <source>
        <dbReference type="PROSITE" id="PS50928"/>
    </source>
</evidence>
<comment type="caution">
    <text evidence="9">The sequence shown here is derived from an EMBL/GenBank/DDBJ whole genome shotgun (WGS) entry which is preliminary data.</text>
</comment>
<proteinExistence type="inferred from homology"/>
<feature type="transmembrane region" description="Helical" evidence="7">
    <location>
        <begin position="104"/>
        <end position="124"/>
    </location>
</feature>
<keyword evidence="2 7" id="KW-0813">Transport</keyword>
<dbReference type="InterPro" id="IPR000515">
    <property type="entry name" value="MetI-like"/>
</dbReference>
<feature type="transmembrane region" description="Helical" evidence="7">
    <location>
        <begin position="166"/>
        <end position="188"/>
    </location>
</feature>
<name>A0A6B0YVV8_9CHLR</name>
<evidence type="ECO:0000256" key="4">
    <source>
        <dbReference type="ARBA" id="ARBA00022692"/>
    </source>
</evidence>
<dbReference type="PANTHER" id="PTHR43163">
    <property type="entry name" value="DIPEPTIDE TRANSPORT SYSTEM PERMEASE PROTEIN DPPB-RELATED"/>
    <property type="match status" value="1"/>
</dbReference>
<keyword evidence="3" id="KW-1003">Cell membrane</keyword>
<evidence type="ECO:0000256" key="6">
    <source>
        <dbReference type="ARBA" id="ARBA00023136"/>
    </source>
</evidence>
<dbReference type="CDD" id="cd06261">
    <property type="entry name" value="TM_PBP2"/>
    <property type="match status" value="1"/>
</dbReference>
<dbReference type="PANTHER" id="PTHR43163:SF6">
    <property type="entry name" value="DIPEPTIDE TRANSPORT SYSTEM PERMEASE PROTEIN DPPB-RELATED"/>
    <property type="match status" value="1"/>
</dbReference>
<evidence type="ECO:0000256" key="2">
    <source>
        <dbReference type="ARBA" id="ARBA00022448"/>
    </source>
</evidence>
<keyword evidence="4 7" id="KW-0812">Transmembrane</keyword>
<evidence type="ECO:0000256" key="1">
    <source>
        <dbReference type="ARBA" id="ARBA00004651"/>
    </source>
</evidence>
<reference evidence="9" key="1">
    <citation type="submission" date="2019-09" db="EMBL/GenBank/DDBJ databases">
        <title>Characterisation of the sponge microbiome using genome-centric metagenomics.</title>
        <authorList>
            <person name="Engelberts J.P."/>
            <person name="Robbins S.J."/>
            <person name="De Goeij J.M."/>
            <person name="Aranda M."/>
            <person name="Bell S.C."/>
            <person name="Webster N.S."/>
        </authorList>
    </citation>
    <scope>NUCLEOTIDE SEQUENCE</scope>
    <source>
        <strain evidence="9">SB0664_bin_27</strain>
    </source>
</reference>
<comment type="similarity">
    <text evidence="7">Belongs to the binding-protein-dependent transport system permease family.</text>
</comment>
<dbReference type="InterPro" id="IPR035906">
    <property type="entry name" value="MetI-like_sf"/>
</dbReference>
<comment type="subcellular location">
    <subcellularLocation>
        <location evidence="1 7">Cell membrane</location>
        <topology evidence="1 7">Multi-pass membrane protein</topology>
    </subcellularLocation>
</comment>
<organism evidence="9">
    <name type="scientific">Caldilineaceae bacterium SB0664_bin_27</name>
    <dbReference type="NCBI Taxonomy" id="2605260"/>
    <lineage>
        <taxon>Bacteria</taxon>
        <taxon>Bacillati</taxon>
        <taxon>Chloroflexota</taxon>
        <taxon>Caldilineae</taxon>
        <taxon>Caldilineales</taxon>
        <taxon>Caldilineaceae</taxon>
    </lineage>
</organism>
<gene>
    <name evidence="9" type="ORF">F4Y42_13905</name>
</gene>
<evidence type="ECO:0000313" key="9">
    <source>
        <dbReference type="EMBL" id="MXY94531.1"/>
    </source>
</evidence>
<dbReference type="GO" id="GO:0005886">
    <property type="term" value="C:plasma membrane"/>
    <property type="evidence" value="ECO:0007669"/>
    <property type="project" value="UniProtKB-SubCell"/>
</dbReference>
<evidence type="ECO:0000256" key="7">
    <source>
        <dbReference type="RuleBase" id="RU363032"/>
    </source>
</evidence>
<feature type="domain" description="ABC transmembrane type-1" evidence="8">
    <location>
        <begin position="100"/>
        <end position="297"/>
    </location>
</feature>
<dbReference type="Pfam" id="PF00528">
    <property type="entry name" value="BPD_transp_1"/>
    <property type="match status" value="1"/>
</dbReference>
<dbReference type="InterPro" id="IPR045621">
    <property type="entry name" value="BPD_transp_1_N"/>
</dbReference>
<dbReference type="PROSITE" id="PS50928">
    <property type="entry name" value="ABC_TM1"/>
    <property type="match status" value="1"/>
</dbReference>
<dbReference type="GO" id="GO:0055085">
    <property type="term" value="P:transmembrane transport"/>
    <property type="evidence" value="ECO:0007669"/>
    <property type="project" value="InterPro"/>
</dbReference>
<evidence type="ECO:0000256" key="5">
    <source>
        <dbReference type="ARBA" id="ARBA00022989"/>
    </source>
</evidence>
<keyword evidence="5 7" id="KW-1133">Transmembrane helix</keyword>
<feature type="transmembrane region" description="Helical" evidence="7">
    <location>
        <begin position="136"/>
        <end position="160"/>
    </location>
</feature>
<dbReference type="SUPFAM" id="SSF161098">
    <property type="entry name" value="MetI-like"/>
    <property type="match status" value="1"/>
</dbReference>